<dbReference type="SUPFAM" id="SSF103473">
    <property type="entry name" value="MFS general substrate transporter"/>
    <property type="match status" value="1"/>
</dbReference>
<gene>
    <name evidence="2" type="ORF">GCM10025876_05180</name>
</gene>
<keyword evidence="1" id="KW-0812">Transmembrane</keyword>
<keyword evidence="1" id="KW-0472">Membrane</keyword>
<evidence type="ECO:0000256" key="1">
    <source>
        <dbReference type="SAM" id="Phobius"/>
    </source>
</evidence>
<dbReference type="Proteomes" id="UP001157125">
    <property type="component" value="Unassembled WGS sequence"/>
</dbReference>
<keyword evidence="1" id="KW-1133">Transmembrane helix</keyword>
<evidence type="ECO:0000313" key="3">
    <source>
        <dbReference type="Proteomes" id="UP001157125"/>
    </source>
</evidence>
<name>A0ABQ6I933_9MICO</name>
<evidence type="ECO:0000313" key="2">
    <source>
        <dbReference type="EMBL" id="GMA34314.1"/>
    </source>
</evidence>
<comment type="caution">
    <text evidence="2">The sequence shown here is derived from an EMBL/GenBank/DDBJ whole genome shotgun (WGS) entry which is preliminary data.</text>
</comment>
<dbReference type="RefSeq" id="WP_348523387.1">
    <property type="nucleotide sequence ID" value="NZ_BSUN01000001.1"/>
</dbReference>
<evidence type="ECO:0008006" key="4">
    <source>
        <dbReference type="Google" id="ProtNLM"/>
    </source>
</evidence>
<dbReference type="EMBL" id="BSUN01000001">
    <property type="protein sequence ID" value="GMA34314.1"/>
    <property type="molecule type" value="Genomic_DNA"/>
</dbReference>
<dbReference type="InterPro" id="IPR036259">
    <property type="entry name" value="MFS_trans_sf"/>
</dbReference>
<keyword evidence="3" id="KW-1185">Reference proteome</keyword>
<reference evidence="3" key="1">
    <citation type="journal article" date="2019" name="Int. J. Syst. Evol. Microbiol.">
        <title>The Global Catalogue of Microorganisms (GCM) 10K type strain sequencing project: providing services to taxonomists for standard genome sequencing and annotation.</title>
        <authorList>
            <consortium name="The Broad Institute Genomics Platform"/>
            <consortium name="The Broad Institute Genome Sequencing Center for Infectious Disease"/>
            <person name="Wu L."/>
            <person name="Ma J."/>
        </authorList>
    </citation>
    <scope>NUCLEOTIDE SEQUENCE [LARGE SCALE GENOMIC DNA]</scope>
    <source>
        <strain evidence="3">NBRC 112299</strain>
    </source>
</reference>
<sequence>MSLPGLRAGTGLTILSWLLRLAFLGSPPLVGWIADQTSLRVGLTLVPVFGVLVIVLAGVMAKRVVRTQEPASA</sequence>
<proteinExistence type="predicted"/>
<organism evidence="2 3">
    <name type="scientific">Demequina litorisediminis</name>
    <dbReference type="NCBI Taxonomy" id="1849022"/>
    <lineage>
        <taxon>Bacteria</taxon>
        <taxon>Bacillati</taxon>
        <taxon>Actinomycetota</taxon>
        <taxon>Actinomycetes</taxon>
        <taxon>Micrococcales</taxon>
        <taxon>Demequinaceae</taxon>
        <taxon>Demequina</taxon>
    </lineage>
</organism>
<accession>A0ABQ6I933</accession>
<protein>
    <recommendedName>
        <fullName evidence="4">Major facilitator superfamily (MFS) profile domain-containing protein</fullName>
    </recommendedName>
</protein>
<feature type="transmembrane region" description="Helical" evidence="1">
    <location>
        <begin position="40"/>
        <end position="61"/>
    </location>
</feature>